<gene>
    <name evidence="1" type="ORF">H4R21_004025</name>
</gene>
<name>A0ACC1L001_9FUNG</name>
<reference evidence="1" key="1">
    <citation type="submission" date="2022-07" db="EMBL/GenBank/DDBJ databases">
        <title>Phylogenomic reconstructions and comparative analyses of Kickxellomycotina fungi.</title>
        <authorList>
            <person name="Reynolds N.K."/>
            <person name="Stajich J.E."/>
            <person name="Barry K."/>
            <person name="Grigoriev I.V."/>
            <person name="Crous P."/>
            <person name="Smith M.E."/>
        </authorList>
    </citation>
    <scope>NUCLEOTIDE SEQUENCE</scope>
    <source>
        <strain evidence="1">BCRC 34780</strain>
    </source>
</reference>
<accession>A0ACC1L001</accession>
<protein>
    <submittedName>
        <fullName evidence="1">Uncharacterized protein</fullName>
    </submittedName>
</protein>
<dbReference type="EMBL" id="JANBUN010001423">
    <property type="protein sequence ID" value="KAJ2798200.1"/>
    <property type="molecule type" value="Genomic_DNA"/>
</dbReference>
<comment type="caution">
    <text evidence="1">The sequence shown here is derived from an EMBL/GenBank/DDBJ whole genome shotgun (WGS) entry which is preliminary data.</text>
</comment>
<sequence>MSVKNMLRSAAGLALAAAAAAHVSMSSPCVRYTPFCSSCPALPAGAALDHDINAPIGTHETVKQPMCKYATPYATPAVEWMAGTTVTVKFREHAAVHGGGHCQFALSYDGGATFVVVHDELRYCFVGGPSASNAASQLSYSFMLPTGLPAGDKVVFAWAWNNAIGNREFYMNCADVAIRGTGTSFSGPELLVANYGPKTPFIPEFNGNYETGIDLYHARKIVTVTGAGLANGTAAPYNAAYAPAPVVLPEPVVPAPMPLPVDVPAVPVYGGAPVLPPVDIIPTSSALALPMVPPTPVAYALSYMGNRAPAPVVLPKCI</sequence>
<organism evidence="1 2">
    <name type="scientific">Coemansia helicoidea</name>
    <dbReference type="NCBI Taxonomy" id="1286919"/>
    <lineage>
        <taxon>Eukaryota</taxon>
        <taxon>Fungi</taxon>
        <taxon>Fungi incertae sedis</taxon>
        <taxon>Zoopagomycota</taxon>
        <taxon>Kickxellomycotina</taxon>
        <taxon>Kickxellomycetes</taxon>
        <taxon>Kickxellales</taxon>
        <taxon>Kickxellaceae</taxon>
        <taxon>Coemansia</taxon>
    </lineage>
</organism>
<dbReference type="Proteomes" id="UP001140087">
    <property type="component" value="Unassembled WGS sequence"/>
</dbReference>
<proteinExistence type="predicted"/>
<evidence type="ECO:0000313" key="1">
    <source>
        <dbReference type="EMBL" id="KAJ2798200.1"/>
    </source>
</evidence>
<keyword evidence="2" id="KW-1185">Reference proteome</keyword>
<evidence type="ECO:0000313" key="2">
    <source>
        <dbReference type="Proteomes" id="UP001140087"/>
    </source>
</evidence>